<organism evidence="6 7">
    <name type="scientific">Phytophthora cactorum</name>
    <dbReference type="NCBI Taxonomy" id="29920"/>
    <lineage>
        <taxon>Eukaryota</taxon>
        <taxon>Sar</taxon>
        <taxon>Stramenopiles</taxon>
        <taxon>Oomycota</taxon>
        <taxon>Peronosporomycetes</taxon>
        <taxon>Peronosporales</taxon>
        <taxon>Peronosporaceae</taxon>
        <taxon>Phytophthora</taxon>
    </lineage>
</organism>
<dbReference type="Proteomes" id="UP000760860">
    <property type="component" value="Unassembled WGS sequence"/>
</dbReference>
<protein>
    <submittedName>
        <fullName evidence="6">Uncharacterized protein</fullName>
    </submittedName>
</protein>
<evidence type="ECO:0000313" key="7">
    <source>
        <dbReference type="Proteomes" id="UP000251314"/>
    </source>
</evidence>
<dbReference type="VEuPathDB" id="FungiDB:PC110_g18589"/>
<evidence type="ECO:0000313" key="2">
    <source>
        <dbReference type="EMBL" id="KAG2892508.1"/>
    </source>
</evidence>
<dbReference type="Proteomes" id="UP000251314">
    <property type="component" value="Unassembled WGS sequence"/>
</dbReference>
<dbReference type="EMBL" id="RCMG01000795">
    <property type="protein sequence ID" value="KAG2847220.1"/>
    <property type="molecule type" value="Genomic_DNA"/>
</dbReference>
<keyword evidence="7" id="KW-1185">Reference proteome</keyword>
<dbReference type="Proteomes" id="UP000774804">
    <property type="component" value="Unassembled WGS sequence"/>
</dbReference>
<accession>A0A329RNQ9</accession>
<comment type="caution">
    <text evidence="6">The sequence shown here is derived from an EMBL/GenBank/DDBJ whole genome shotgun (WGS) entry which is preliminary data.</text>
</comment>
<dbReference type="EMBL" id="RCMK01001013">
    <property type="protein sequence ID" value="KAG2904741.1"/>
    <property type="molecule type" value="Genomic_DNA"/>
</dbReference>
<dbReference type="EMBL" id="RCMI01001000">
    <property type="protein sequence ID" value="KAG2892508.1"/>
    <property type="molecule type" value="Genomic_DNA"/>
</dbReference>
<dbReference type="EMBL" id="MJFZ01000806">
    <property type="protein sequence ID" value="RAW24992.1"/>
    <property type="molecule type" value="Genomic_DNA"/>
</dbReference>
<dbReference type="OrthoDB" id="10388499at2759"/>
<dbReference type="EMBL" id="RCMV01001033">
    <property type="protein sequence ID" value="KAG3210846.1"/>
    <property type="molecule type" value="Genomic_DNA"/>
</dbReference>
<reference evidence="1" key="2">
    <citation type="submission" date="2018-10" db="EMBL/GenBank/DDBJ databases">
        <title>Effector identification in a new, highly contiguous assembly of the strawberry crown rot pathogen Phytophthora cactorum.</title>
        <authorList>
            <person name="Armitage A.D."/>
            <person name="Nellist C.F."/>
            <person name="Bates H."/>
            <person name="Vickerstaff R.J."/>
            <person name="Harrison R.J."/>
        </authorList>
    </citation>
    <scope>NUCLEOTIDE SEQUENCE</scope>
    <source>
        <strain evidence="1">15-7</strain>
        <strain evidence="2">4032</strain>
        <strain evidence="3">4040</strain>
        <strain evidence="4">P415</strain>
        <strain evidence="5">P421</strain>
    </source>
</reference>
<evidence type="ECO:0000313" key="5">
    <source>
        <dbReference type="EMBL" id="KAG3210846.1"/>
    </source>
</evidence>
<dbReference type="Proteomes" id="UP000735874">
    <property type="component" value="Unassembled WGS sequence"/>
</dbReference>
<proteinExistence type="predicted"/>
<evidence type="ECO:0000313" key="6">
    <source>
        <dbReference type="EMBL" id="RAW24992.1"/>
    </source>
</evidence>
<dbReference type="AlphaFoldDB" id="A0A329RNQ9"/>
<dbReference type="EMBL" id="RCML01000852">
    <property type="protein sequence ID" value="KAG2968554.1"/>
    <property type="molecule type" value="Genomic_DNA"/>
</dbReference>
<reference evidence="6 7" key="1">
    <citation type="submission" date="2018-01" db="EMBL/GenBank/DDBJ databases">
        <title>Draft genome of the strawberry crown rot pathogen Phytophthora cactorum.</title>
        <authorList>
            <person name="Armitage A.D."/>
            <person name="Lysoe E."/>
            <person name="Nellist C.F."/>
            <person name="Harrison R.J."/>
            <person name="Brurberg M.B."/>
        </authorList>
    </citation>
    <scope>NUCLEOTIDE SEQUENCE [LARGE SCALE GENOMIC DNA]</scope>
    <source>
        <strain evidence="6 7">10300</strain>
    </source>
</reference>
<evidence type="ECO:0000313" key="3">
    <source>
        <dbReference type="EMBL" id="KAG2904741.1"/>
    </source>
</evidence>
<sequence>MAFRLYSLESILVLFFRLSRALISKLLSVTLAQGRAFFMRLLQSLLCASRRFSFEFVVILTATRSTSLLLRSMSFSLQSFLVLVTMKLSSANSFPLSVSLSYSFSLRPCHISPPGSSSLGARATADAC</sequence>
<evidence type="ECO:0000313" key="1">
    <source>
        <dbReference type="EMBL" id="KAG2847220.1"/>
    </source>
</evidence>
<dbReference type="Proteomes" id="UP000697107">
    <property type="component" value="Unassembled WGS sequence"/>
</dbReference>
<gene>
    <name evidence="6" type="ORF">PC110_g18589</name>
    <name evidence="1" type="ORF">PC113_g17824</name>
    <name evidence="2" type="ORF">PC115_g18796</name>
    <name evidence="3" type="ORF">PC117_g20948</name>
    <name evidence="4" type="ORF">PC118_g17943</name>
    <name evidence="5" type="ORF">PC129_g18167</name>
</gene>
<dbReference type="Proteomes" id="UP000736787">
    <property type="component" value="Unassembled WGS sequence"/>
</dbReference>
<name>A0A329RNQ9_9STRA</name>
<evidence type="ECO:0000313" key="4">
    <source>
        <dbReference type="EMBL" id="KAG2968554.1"/>
    </source>
</evidence>